<dbReference type="PANTHER" id="PTHR48022">
    <property type="entry name" value="PLASTIDIC GLUCOSE TRANSPORTER 4"/>
    <property type="match status" value="1"/>
</dbReference>
<keyword evidence="3" id="KW-0813">Transport</keyword>
<dbReference type="PROSITE" id="PS00216">
    <property type="entry name" value="SUGAR_TRANSPORT_1"/>
    <property type="match status" value="1"/>
</dbReference>
<keyword evidence="5 7" id="KW-1133">Transmembrane helix</keyword>
<dbReference type="Gene3D" id="1.20.1250.20">
    <property type="entry name" value="MFS general substrate transporter like domains"/>
    <property type="match status" value="2"/>
</dbReference>
<keyword evidence="6 7" id="KW-0472">Membrane</keyword>
<accession>A0ABR4IDZ2</accession>
<dbReference type="InterPro" id="IPR050360">
    <property type="entry name" value="MFS_Sugar_Transporters"/>
</dbReference>
<dbReference type="PANTHER" id="PTHR48022:SF2">
    <property type="entry name" value="PLASTIDIC GLUCOSE TRANSPORTER 4"/>
    <property type="match status" value="1"/>
</dbReference>
<proteinExistence type="inferred from homology"/>
<dbReference type="Proteomes" id="UP001610335">
    <property type="component" value="Unassembled WGS sequence"/>
</dbReference>
<evidence type="ECO:0000256" key="1">
    <source>
        <dbReference type="ARBA" id="ARBA00004141"/>
    </source>
</evidence>
<feature type="transmembrane region" description="Helical" evidence="7">
    <location>
        <begin position="273"/>
        <end position="290"/>
    </location>
</feature>
<reference evidence="9 10" key="1">
    <citation type="submission" date="2024-07" db="EMBL/GenBank/DDBJ databases">
        <title>Section-level genome sequencing and comparative genomics of Aspergillus sections Usti and Cavernicolus.</title>
        <authorList>
            <consortium name="Lawrence Berkeley National Laboratory"/>
            <person name="Nybo J.L."/>
            <person name="Vesth T.C."/>
            <person name="Theobald S."/>
            <person name="Frisvad J.C."/>
            <person name="Larsen T.O."/>
            <person name="Kjaerboelling I."/>
            <person name="Rothschild-Mancinelli K."/>
            <person name="Lyhne E.K."/>
            <person name="Kogle M.E."/>
            <person name="Barry K."/>
            <person name="Clum A."/>
            <person name="Na H."/>
            <person name="Ledsgaard L."/>
            <person name="Lin J."/>
            <person name="Lipzen A."/>
            <person name="Kuo A."/>
            <person name="Riley R."/>
            <person name="Mondo S."/>
            <person name="LaButti K."/>
            <person name="Haridas S."/>
            <person name="Pangalinan J."/>
            <person name="Salamov A.A."/>
            <person name="Simmons B.A."/>
            <person name="Magnuson J.K."/>
            <person name="Chen J."/>
            <person name="Drula E."/>
            <person name="Henrissat B."/>
            <person name="Wiebenga A."/>
            <person name="Lubbers R.J."/>
            <person name="Gomes A.C."/>
            <person name="Makela M.R."/>
            <person name="Stajich J."/>
            <person name="Grigoriev I.V."/>
            <person name="Mortensen U.H."/>
            <person name="De vries R.P."/>
            <person name="Baker S.E."/>
            <person name="Andersen M.R."/>
        </authorList>
    </citation>
    <scope>NUCLEOTIDE SEQUENCE [LARGE SCALE GENOMIC DNA]</scope>
    <source>
        <strain evidence="9 10">CBS 600.67</strain>
    </source>
</reference>
<feature type="transmembrane region" description="Helical" evidence="7">
    <location>
        <begin position="109"/>
        <end position="130"/>
    </location>
</feature>
<dbReference type="InterPro" id="IPR005828">
    <property type="entry name" value="MFS_sugar_transport-like"/>
</dbReference>
<evidence type="ECO:0000259" key="8">
    <source>
        <dbReference type="PROSITE" id="PS50850"/>
    </source>
</evidence>
<organism evidence="9 10">
    <name type="scientific">Aspergillus cavernicola</name>
    <dbReference type="NCBI Taxonomy" id="176166"/>
    <lineage>
        <taxon>Eukaryota</taxon>
        <taxon>Fungi</taxon>
        <taxon>Dikarya</taxon>
        <taxon>Ascomycota</taxon>
        <taxon>Pezizomycotina</taxon>
        <taxon>Eurotiomycetes</taxon>
        <taxon>Eurotiomycetidae</taxon>
        <taxon>Eurotiales</taxon>
        <taxon>Aspergillaceae</taxon>
        <taxon>Aspergillus</taxon>
        <taxon>Aspergillus subgen. Nidulantes</taxon>
    </lineage>
</organism>
<keyword evidence="10" id="KW-1185">Reference proteome</keyword>
<comment type="caution">
    <text evidence="9">The sequence shown here is derived from an EMBL/GenBank/DDBJ whole genome shotgun (WGS) entry which is preliminary data.</text>
</comment>
<dbReference type="Pfam" id="PF00083">
    <property type="entry name" value="Sugar_tr"/>
    <property type="match status" value="3"/>
</dbReference>
<evidence type="ECO:0000256" key="4">
    <source>
        <dbReference type="ARBA" id="ARBA00022692"/>
    </source>
</evidence>
<keyword evidence="4 7" id="KW-0812">Transmembrane</keyword>
<feature type="transmembrane region" description="Helical" evidence="7">
    <location>
        <begin position="199"/>
        <end position="220"/>
    </location>
</feature>
<comment type="subcellular location">
    <subcellularLocation>
        <location evidence="1">Membrane</location>
        <topology evidence="1">Multi-pass membrane protein</topology>
    </subcellularLocation>
</comment>
<evidence type="ECO:0000256" key="2">
    <source>
        <dbReference type="ARBA" id="ARBA00010992"/>
    </source>
</evidence>
<evidence type="ECO:0000256" key="3">
    <source>
        <dbReference type="ARBA" id="ARBA00022448"/>
    </source>
</evidence>
<evidence type="ECO:0000256" key="5">
    <source>
        <dbReference type="ARBA" id="ARBA00022989"/>
    </source>
</evidence>
<evidence type="ECO:0000256" key="6">
    <source>
        <dbReference type="ARBA" id="ARBA00023136"/>
    </source>
</evidence>
<dbReference type="InterPro" id="IPR003663">
    <property type="entry name" value="Sugar/inositol_transpt"/>
</dbReference>
<dbReference type="PRINTS" id="PR00171">
    <property type="entry name" value="SUGRTRNSPORT"/>
</dbReference>
<feature type="domain" description="Major facilitator superfamily (MFS) profile" evidence="8">
    <location>
        <begin position="1"/>
        <end position="368"/>
    </location>
</feature>
<sequence length="368" mass="39420">MISLGGFANGYDTGSIGAMLTMLQFNHSIGVLSPFYLGFMVSLVMLAAVIPSILSGYLADSFGPLRIIALGAALLGIGSLLDSTALNLGQFIAGRAVAGLGSGVYLGNISVYICEIAPFLITVGICAGYFTCYRSVAIPSSLAWRLPLIVQCVVALCVRLKFPMGEAETNFLNSEQRPSMSEWRRALLLFTEAYRARTALGLFVLGMIQLSGIDGVLYVINHSTHRPDTASFLASGLSGILMLVVPIPAFLWADKWGRRTSAITGGAIDRSAVAKWVVVIGVFIFGMAYCATWGIALAFFANWLVAILTPILLDQSSSGVYFLFGGVALVTVITLTMYMPDTRGRSLEDIQSAFRQPSFRSAMLDDLA</sequence>
<dbReference type="InterPro" id="IPR036259">
    <property type="entry name" value="MFS_trans_sf"/>
</dbReference>
<protein>
    <submittedName>
        <fullName evidence="9">Major facilitator superfamily domain-containing protein</fullName>
    </submittedName>
</protein>
<name>A0ABR4IDZ2_9EURO</name>
<feature type="transmembrane region" description="Helical" evidence="7">
    <location>
        <begin position="35"/>
        <end position="55"/>
    </location>
</feature>
<dbReference type="PROSITE" id="PS50850">
    <property type="entry name" value="MFS"/>
    <property type="match status" value="1"/>
</dbReference>
<evidence type="ECO:0000313" key="9">
    <source>
        <dbReference type="EMBL" id="KAL2825842.1"/>
    </source>
</evidence>
<evidence type="ECO:0000256" key="7">
    <source>
        <dbReference type="SAM" id="Phobius"/>
    </source>
</evidence>
<evidence type="ECO:0000313" key="10">
    <source>
        <dbReference type="Proteomes" id="UP001610335"/>
    </source>
</evidence>
<feature type="transmembrane region" description="Helical" evidence="7">
    <location>
        <begin position="67"/>
        <end position="89"/>
    </location>
</feature>
<dbReference type="SUPFAM" id="SSF103473">
    <property type="entry name" value="MFS general substrate transporter"/>
    <property type="match status" value="1"/>
</dbReference>
<feature type="transmembrane region" description="Helical" evidence="7">
    <location>
        <begin position="319"/>
        <end position="338"/>
    </location>
</feature>
<dbReference type="EMBL" id="JBFXLS010000034">
    <property type="protein sequence ID" value="KAL2825842.1"/>
    <property type="molecule type" value="Genomic_DNA"/>
</dbReference>
<dbReference type="InterPro" id="IPR005829">
    <property type="entry name" value="Sugar_transporter_CS"/>
</dbReference>
<comment type="similarity">
    <text evidence="2">Belongs to the major facilitator superfamily. Sugar transporter (TC 2.A.1.1) family.</text>
</comment>
<feature type="transmembrane region" description="Helical" evidence="7">
    <location>
        <begin position="232"/>
        <end position="253"/>
    </location>
</feature>
<gene>
    <name evidence="9" type="ORF">BDW59DRAFT_172203</name>
</gene>
<dbReference type="InterPro" id="IPR020846">
    <property type="entry name" value="MFS_dom"/>
</dbReference>